<comment type="caution">
    <text evidence="1">The sequence shown here is derived from an EMBL/GenBank/DDBJ whole genome shotgun (WGS) entry which is preliminary data.</text>
</comment>
<protein>
    <submittedName>
        <fullName evidence="1">Uncharacterized protein</fullName>
    </submittedName>
</protein>
<evidence type="ECO:0000313" key="1">
    <source>
        <dbReference type="EMBL" id="MEA5258228.1"/>
    </source>
</evidence>
<dbReference type="RefSeq" id="WP_323249169.1">
    <property type="nucleotide sequence ID" value="NZ_JAYFUL010000014.1"/>
</dbReference>
<sequence>MREELIKQLEILSQDEWNKFIKQISFNKEVEPNTEFLGDDLPSILLNLYRTINKLNKSILQSYNNAIIYNLKTIDKINSNSQIIYTYLYFVHETKPFEHKKTLTSVLYEDKLKKMFYGSSNLEELLLKSLILLEDSNNPILLEKISNLKLNDYYIYLRILYFSQINLINLSLADFEFILTGKKILSEYEGFIYYNANIDIIPNKITLTDFTKHLHKNCINISNNINLKNALNKVIDFWKNKLFSNSPLIDMLILHLEDYFNKKESNANLYPKLIDIIYEYDTQLGLTISNYYNDQKYNSRESINRDEFFKNILDSY</sequence>
<evidence type="ECO:0000313" key="2">
    <source>
        <dbReference type="Proteomes" id="UP001304671"/>
    </source>
</evidence>
<name>A0ABU5QMI2_9BACT</name>
<proteinExistence type="predicted"/>
<dbReference type="EMBL" id="JAYFUL010000014">
    <property type="protein sequence ID" value="MEA5258228.1"/>
    <property type="molecule type" value="Genomic_DNA"/>
</dbReference>
<reference evidence="1 2" key="1">
    <citation type="submission" date="2023-12" db="EMBL/GenBank/DDBJ databases">
        <title>Novel species of the genus Arcicella isolated from rivers.</title>
        <authorList>
            <person name="Lu H."/>
        </authorList>
    </citation>
    <scope>NUCLEOTIDE SEQUENCE [LARGE SCALE GENOMIC DNA]</scope>
    <source>
        <strain evidence="1 2">LMG 21963</strain>
    </source>
</reference>
<keyword evidence="2" id="KW-1185">Reference proteome</keyword>
<dbReference type="Proteomes" id="UP001304671">
    <property type="component" value="Unassembled WGS sequence"/>
</dbReference>
<organism evidence="1 2">
    <name type="scientific">Arcicella aquatica</name>
    <dbReference type="NCBI Taxonomy" id="217141"/>
    <lineage>
        <taxon>Bacteria</taxon>
        <taxon>Pseudomonadati</taxon>
        <taxon>Bacteroidota</taxon>
        <taxon>Cytophagia</taxon>
        <taxon>Cytophagales</taxon>
        <taxon>Flectobacillaceae</taxon>
        <taxon>Arcicella</taxon>
    </lineage>
</organism>
<accession>A0ABU5QMI2</accession>
<gene>
    <name evidence="1" type="ORF">VB264_10595</name>
</gene>